<evidence type="ECO:0000313" key="10">
    <source>
        <dbReference type="Proteomes" id="UP000375690"/>
    </source>
</evidence>
<comment type="caution">
    <text evidence="8">The sequence shown here is derived from an EMBL/GenBank/DDBJ whole genome shotgun (WGS) entry which is preliminary data.</text>
</comment>
<evidence type="ECO:0000256" key="1">
    <source>
        <dbReference type="ARBA" id="ARBA00004613"/>
    </source>
</evidence>
<dbReference type="PANTHER" id="PTHR31988:SF19">
    <property type="entry name" value="9-O-ACETYL-N-ACETYLNEURAMINIC ACID DEACETYLASE-RELATED"/>
    <property type="match status" value="1"/>
</dbReference>
<accession>A0A395W330</accession>
<evidence type="ECO:0000313" key="8">
    <source>
        <dbReference type="EMBL" id="RGS84896.1"/>
    </source>
</evidence>
<dbReference type="Pfam" id="PF24517">
    <property type="entry name" value="CBM96"/>
    <property type="match status" value="1"/>
</dbReference>
<keyword evidence="4" id="KW-0378">Hydrolase</keyword>
<dbReference type="EMBL" id="VWFC01000023">
    <property type="protein sequence ID" value="KAB1324211.1"/>
    <property type="molecule type" value="Genomic_DNA"/>
</dbReference>
<gene>
    <name evidence="8" type="ORF">DWX70_07655</name>
    <name evidence="7" type="ORF">F3B53_17680</name>
</gene>
<dbReference type="GO" id="GO:0005576">
    <property type="term" value="C:extracellular region"/>
    <property type="evidence" value="ECO:0007669"/>
    <property type="project" value="UniProtKB-SubCell"/>
</dbReference>
<dbReference type="GO" id="GO:0016788">
    <property type="term" value="F:hydrolase activity, acting on ester bonds"/>
    <property type="evidence" value="ECO:0007669"/>
    <property type="project" value="UniProtKB-ARBA"/>
</dbReference>
<dbReference type="NCBIfam" id="NF033679">
    <property type="entry name" value="DNRLRE_dom"/>
    <property type="match status" value="1"/>
</dbReference>
<dbReference type="RefSeq" id="WP_055235189.1">
    <property type="nucleotide sequence ID" value="NZ_CAKJYX010000005.1"/>
</dbReference>
<evidence type="ECO:0000313" key="9">
    <source>
        <dbReference type="Proteomes" id="UP000266492"/>
    </source>
</evidence>
<dbReference type="EMBL" id="QRVZ01000005">
    <property type="protein sequence ID" value="RGS84896.1"/>
    <property type="molecule type" value="Genomic_DNA"/>
</dbReference>
<sequence length="1491" mass="170159">MKRIFLATGLLFFIFQLLSAQKTIRIYPTDDTYIHGGNNKAKYDRVQGLDDPLQLKSYYNKAKVYQYTTYLKFDLSKMSANPEWIQSIKLHIYGKSHSKREHILNVSLTNSTSWAEDDLCYNTHKETGKNKFITNTREVPADGKWITWDLTGKLQRDSHLKGNLITLEICDSTNIKDESGKGDIVVFKSKENNKTYRPYLEITQLNKDHILLSDININGSTIENFSPYQLNYTVKLKADAKAIPSVEACPFVKSAKVNIESSNQQSPNDREQTTIISVKNKGESLNYSIHFIKAPITSTTTIKQISIDGEKIEFFKPGKKEYRYYLPYNYKQQTPLISITKENPNQQVKITPPQSLTGKKEERTSYIQIISGDRKNSNTYRIIYEILPPLDIFICIGQSNMCGRGYMDESKGDLKPVDNTFLLTPALKWEIASNPFNKYSSVRNDISVQQISPSYGFAHYLSRHIHSKIGMIVNGRGGTSISEWTKGSGIGLYEAAIERAKEAQKWGRIKAILWHQGEGDDRSISPDEDWSNPSKYPCRLREMITNFRKDLNEPNLWFIAGELGHWRIDSKTQHSRSQNFNNMIRQINKHIPYTDYVKADELVSRGDLSDSHFSRESCITLGERYAQKVLQYIYNKEKIAIYGNKFNTLTFKNELAANNIEPSFLTRAELNTLSIDKGALLLLSGETPLPPESRIAINRYLSNGGNIILVGDKGFDYTPQATDEVPLIKFSDRSSYQISREKKDFKAGSLEKAIINIITLPNGKEALELSTTRKAMHSTMIKIPVQDKAKPELSLLTFNAKGSPYMDLLAIEIVDNAEKRWYNFIKLTNTWDKYTISFADFVPEDYNNPNEAYRLLRPENIRTISLGVNLLTVWREKEMHWAVSSLSLAKNKKDIYAPTSALKPMEIPFKENNICFPTWLFDPFWGERNNFQPYPGSKMGTDVSSKYDTKKKRESRIIPIHSHFSSPKAEQPIANLELYAGGEYKGSAVATFNLPPATVLKNQESRKALSNMANYLLKKPRIIATKLNTCTTTQGTFPQLRVTIKNPLHQTMTGTLHIEIAGKLLCKESNIIITPLRTKEYDIVLPEIPEDFPFQHFNWQITLTTDEGGITDTFCDSVDVEKAMLYAFKHLIRNQQFYPDGRISHHYFGDAYGVRAMSAYLHFLQKEKHCGAQSNNTLPIVTSEEIENCVFRFYDMLADRQSEDGKLPMGYLEHSGGYNVADGGQIALAIAQSLRYITDPVRKGRYQRLCSRFFNWAETFYIDSIRSASLRESHPQEFAKGHANEGMYGLGEYGKKKIQTGPSWVGADILAFQLCMGILQKDSTQMQYQAIAKRNANYYVKATYPASGYYQAEALFWVRLALHDDNLNKIIDDNLRRTFLPPLLKGRENEMYLRGGRCTLNALPLIYYREYIQDSPELRAVLLKYIWAFGSESSFSSMKRLSEAYPKAVHGESLAVSKYAALSALWAMELLVPGSTILQEMRNSQNIFSVK</sequence>
<evidence type="ECO:0000256" key="2">
    <source>
        <dbReference type="ARBA" id="ARBA00022525"/>
    </source>
</evidence>
<feature type="domain" description="Carbohydrate-binding module family 96" evidence="6">
    <location>
        <begin position="24"/>
        <end position="204"/>
    </location>
</feature>
<feature type="domain" description="Sialate O-acetylesterase" evidence="5">
    <location>
        <begin position="390"/>
        <end position="631"/>
    </location>
</feature>
<dbReference type="InterPro" id="IPR005181">
    <property type="entry name" value="SASA"/>
</dbReference>
<comment type="subcellular location">
    <subcellularLocation>
        <location evidence="1">Secreted</location>
    </subcellularLocation>
</comment>
<keyword evidence="3" id="KW-0732">Signal</keyword>
<evidence type="ECO:0000313" key="7">
    <source>
        <dbReference type="EMBL" id="KAB1324211.1"/>
    </source>
</evidence>
<keyword evidence="2" id="KW-0964">Secreted</keyword>
<dbReference type="Proteomes" id="UP000375690">
    <property type="component" value="Unassembled WGS sequence"/>
</dbReference>
<name>A0A395W330_BACOV</name>
<dbReference type="InterPro" id="IPR055372">
    <property type="entry name" value="CBM96"/>
</dbReference>
<dbReference type="Proteomes" id="UP000266492">
    <property type="component" value="Unassembled WGS sequence"/>
</dbReference>
<dbReference type="PANTHER" id="PTHR31988">
    <property type="entry name" value="ESTERASE, PUTATIVE (DUF303)-RELATED"/>
    <property type="match status" value="1"/>
</dbReference>
<evidence type="ECO:0000259" key="6">
    <source>
        <dbReference type="Pfam" id="PF24517"/>
    </source>
</evidence>
<reference evidence="8 9" key="1">
    <citation type="submission" date="2018-08" db="EMBL/GenBank/DDBJ databases">
        <title>A genome reference for cultivated species of the human gut microbiota.</title>
        <authorList>
            <person name="Zou Y."/>
            <person name="Xue W."/>
            <person name="Luo G."/>
        </authorList>
    </citation>
    <scope>NUCLEOTIDE SEQUENCE [LARGE SCALE GENOMIC DNA]</scope>
    <source>
        <strain evidence="8 9">AF20-9LB</strain>
    </source>
</reference>
<protein>
    <submittedName>
        <fullName evidence="8">Sialate O-acetylesterase</fullName>
    </submittedName>
</protein>
<dbReference type="SUPFAM" id="SSF52266">
    <property type="entry name" value="SGNH hydrolase"/>
    <property type="match status" value="1"/>
</dbReference>
<reference evidence="7 10" key="2">
    <citation type="journal article" date="2019" name="Nat. Med.">
        <title>A library of human gut bacterial isolates paired with longitudinal multiomics data enables mechanistic microbiome research.</title>
        <authorList>
            <person name="Poyet M."/>
            <person name="Groussin M."/>
            <person name="Gibbons S.M."/>
            <person name="Avila-Pacheco J."/>
            <person name="Jiang X."/>
            <person name="Kearney S.M."/>
            <person name="Perrotta A.R."/>
            <person name="Berdy B."/>
            <person name="Zhao S."/>
            <person name="Lieberman T.D."/>
            <person name="Swanson P.K."/>
            <person name="Smith M."/>
            <person name="Roesemann S."/>
            <person name="Alexander J.E."/>
            <person name="Rich S.A."/>
            <person name="Livny J."/>
            <person name="Vlamakis H."/>
            <person name="Clish C."/>
            <person name="Bullock K."/>
            <person name="Deik A."/>
            <person name="Scott J."/>
            <person name="Pierce K.A."/>
            <person name="Xavier R.J."/>
            <person name="Alm E.J."/>
        </authorList>
    </citation>
    <scope>NUCLEOTIDE SEQUENCE [LARGE SCALE GENOMIC DNA]</scope>
    <source>
        <strain evidence="7 10">BIOML-A2</strain>
    </source>
</reference>
<organism evidence="8 9">
    <name type="scientific">Bacteroides ovatus</name>
    <dbReference type="NCBI Taxonomy" id="28116"/>
    <lineage>
        <taxon>Bacteria</taxon>
        <taxon>Pseudomonadati</taxon>
        <taxon>Bacteroidota</taxon>
        <taxon>Bacteroidia</taxon>
        <taxon>Bacteroidales</taxon>
        <taxon>Bacteroidaceae</taxon>
        <taxon>Bacteroides</taxon>
    </lineage>
</organism>
<evidence type="ECO:0000256" key="3">
    <source>
        <dbReference type="ARBA" id="ARBA00022729"/>
    </source>
</evidence>
<evidence type="ECO:0000256" key="4">
    <source>
        <dbReference type="ARBA" id="ARBA00022801"/>
    </source>
</evidence>
<dbReference type="InterPro" id="IPR036514">
    <property type="entry name" value="SGNH_hydro_sf"/>
</dbReference>
<evidence type="ECO:0000259" key="5">
    <source>
        <dbReference type="Pfam" id="PF03629"/>
    </source>
</evidence>
<dbReference type="Pfam" id="PF03629">
    <property type="entry name" value="SASA"/>
    <property type="match status" value="1"/>
</dbReference>
<dbReference type="Gene3D" id="3.40.50.1110">
    <property type="entry name" value="SGNH hydrolase"/>
    <property type="match status" value="1"/>
</dbReference>
<proteinExistence type="predicted"/>
<dbReference type="InterPro" id="IPR052940">
    <property type="entry name" value="Carb_Esterase_6"/>
</dbReference>